<dbReference type="PANTHER" id="PTHR30481">
    <property type="entry name" value="DNA ADENINE METHYLASE"/>
    <property type="match status" value="1"/>
</dbReference>
<comment type="similarity">
    <text evidence="1 8">Belongs to the N(4)/N(6)-methyltransferase family.</text>
</comment>
<feature type="binding site" evidence="7">
    <location>
        <position position="61"/>
    </location>
    <ligand>
        <name>S-adenosyl-L-methionine</name>
        <dbReference type="ChEBI" id="CHEBI:59789"/>
    </ligand>
</feature>
<gene>
    <name evidence="9" type="ORF">JZ00_13580</name>
</gene>
<dbReference type="Gene3D" id="3.40.50.150">
    <property type="entry name" value="Vaccinia Virus protein VP39"/>
    <property type="match status" value="1"/>
</dbReference>
<proteinExistence type="inferred from homology"/>
<evidence type="ECO:0000256" key="7">
    <source>
        <dbReference type="PIRSR" id="PIRSR000398-1"/>
    </source>
</evidence>
<dbReference type="InterPro" id="IPR029063">
    <property type="entry name" value="SAM-dependent_MTases_sf"/>
</dbReference>
<dbReference type="RefSeq" id="WP_039591817.1">
    <property type="nucleotide sequence ID" value="NZ_JQGJ02000007.1"/>
</dbReference>
<sequence length="283" mass="32566">MKAEQQIDKVDPFLKWAGGKRWLVKARPDIFPCVVNNYYEPFLGGGAVFFHIAPKNSTLSDKNPALINLYLQIKEDWKTLKNELTKHQLLHSKEYYYKIRSTTYQSNEEQAAQFLYLNRTCFNGLFRVNLKGEFNVPIGTKSSVIFPEEDFEKIAQKLKNSKIITSDFEEVIDKAMLNDLVFADPPYTVKHNNNGFVKYNESIFSWEDQERLARALLRAAKRGAHIISTNANHPSVKALYEKNFTITILDRSSVLAGKKSARGGTTEILIMNRDKFLTDFETH</sequence>
<name>A0A0B1Z4Y4_9PSED</name>
<dbReference type="InterPro" id="IPR012327">
    <property type="entry name" value="MeTrfase_D12"/>
</dbReference>
<dbReference type="Gene3D" id="1.10.1020.10">
    <property type="entry name" value="Adenine-specific Methyltransferase, Domain 2"/>
    <property type="match status" value="1"/>
</dbReference>
<dbReference type="PRINTS" id="PR00505">
    <property type="entry name" value="D12N6MTFRASE"/>
</dbReference>
<dbReference type="GO" id="GO:1904047">
    <property type="term" value="F:S-adenosyl-L-methionine binding"/>
    <property type="evidence" value="ECO:0007669"/>
    <property type="project" value="TreeGrafter"/>
</dbReference>
<feature type="binding site" evidence="7">
    <location>
        <position position="184"/>
    </location>
    <ligand>
        <name>S-adenosyl-L-methionine</name>
        <dbReference type="ChEBI" id="CHEBI:59789"/>
    </ligand>
</feature>
<protein>
    <recommendedName>
        <fullName evidence="2 8">Site-specific DNA-methyltransferase (adenine-specific)</fullName>
        <ecNumber evidence="2 8">2.1.1.72</ecNumber>
    </recommendedName>
</protein>
<dbReference type="InterPro" id="IPR002052">
    <property type="entry name" value="DNA_methylase_N6_adenine_CS"/>
</dbReference>
<reference evidence="10" key="1">
    <citation type="submission" date="2015-03" db="EMBL/GenBank/DDBJ databases">
        <title>Pseudomonas frederiksbergensis hydrocarbon degrader.</title>
        <authorList>
            <person name="Brown L.M."/>
            <person name="Ruiz O.N."/>
            <person name="Mueller S."/>
            <person name="Gunasekera T.S."/>
        </authorList>
    </citation>
    <scope>NUCLEOTIDE SEQUENCE [LARGE SCALE GENOMIC DNA]</scope>
    <source>
        <strain evidence="10">SI8</strain>
    </source>
</reference>
<comment type="catalytic activity">
    <reaction evidence="6 8">
        <text>a 2'-deoxyadenosine in DNA + S-adenosyl-L-methionine = an N(6)-methyl-2'-deoxyadenosine in DNA + S-adenosyl-L-homocysteine + H(+)</text>
        <dbReference type="Rhea" id="RHEA:15197"/>
        <dbReference type="Rhea" id="RHEA-COMP:12418"/>
        <dbReference type="Rhea" id="RHEA-COMP:12419"/>
        <dbReference type="ChEBI" id="CHEBI:15378"/>
        <dbReference type="ChEBI" id="CHEBI:57856"/>
        <dbReference type="ChEBI" id="CHEBI:59789"/>
        <dbReference type="ChEBI" id="CHEBI:90615"/>
        <dbReference type="ChEBI" id="CHEBI:90616"/>
        <dbReference type="EC" id="2.1.1.72"/>
    </reaction>
</comment>
<dbReference type="InterPro" id="IPR012263">
    <property type="entry name" value="M_m6A_EcoRV"/>
</dbReference>
<organism evidence="9 10">
    <name type="scientific">Pseudomonas frederiksbergensis</name>
    <dbReference type="NCBI Taxonomy" id="104087"/>
    <lineage>
        <taxon>Bacteria</taxon>
        <taxon>Pseudomonadati</taxon>
        <taxon>Pseudomonadota</taxon>
        <taxon>Gammaproteobacteria</taxon>
        <taxon>Pseudomonadales</taxon>
        <taxon>Pseudomonadaceae</taxon>
        <taxon>Pseudomonas</taxon>
    </lineage>
</organism>
<dbReference type="PROSITE" id="PS00092">
    <property type="entry name" value="N6_MTASE"/>
    <property type="match status" value="1"/>
</dbReference>
<dbReference type="EMBL" id="JQGJ01000007">
    <property type="protein sequence ID" value="KHK64251.1"/>
    <property type="molecule type" value="Genomic_DNA"/>
</dbReference>
<evidence type="ECO:0000256" key="3">
    <source>
        <dbReference type="ARBA" id="ARBA00022603"/>
    </source>
</evidence>
<dbReference type="AlphaFoldDB" id="A0A0B1Z4Y4"/>
<dbReference type="PIRSF" id="PIRSF000398">
    <property type="entry name" value="M_m6A_EcoRV"/>
    <property type="match status" value="1"/>
</dbReference>
<keyword evidence="3 8" id="KW-0489">Methyltransferase</keyword>
<dbReference type="SUPFAM" id="SSF53335">
    <property type="entry name" value="S-adenosyl-L-methionine-dependent methyltransferases"/>
    <property type="match status" value="1"/>
</dbReference>
<dbReference type="OrthoDB" id="9805629at2"/>
<comment type="caution">
    <text evidence="9">The sequence shown here is derived from an EMBL/GenBank/DDBJ whole genome shotgun (WGS) entry which is preliminary data.</text>
</comment>
<dbReference type="NCBIfam" id="TIGR00571">
    <property type="entry name" value="dam"/>
    <property type="match status" value="1"/>
</dbReference>
<dbReference type="GO" id="GO:0043565">
    <property type="term" value="F:sequence-specific DNA binding"/>
    <property type="evidence" value="ECO:0007669"/>
    <property type="project" value="TreeGrafter"/>
</dbReference>
<dbReference type="GO" id="GO:0009007">
    <property type="term" value="F:site-specific DNA-methyltransferase (adenine-specific) activity"/>
    <property type="evidence" value="ECO:0007669"/>
    <property type="project" value="UniProtKB-UniRule"/>
</dbReference>
<dbReference type="GO" id="GO:0009307">
    <property type="term" value="P:DNA restriction-modification system"/>
    <property type="evidence" value="ECO:0007669"/>
    <property type="project" value="InterPro"/>
</dbReference>
<evidence type="ECO:0000256" key="2">
    <source>
        <dbReference type="ARBA" id="ARBA00011900"/>
    </source>
</evidence>
<evidence type="ECO:0000313" key="9">
    <source>
        <dbReference type="EMBL" id="KHK64251.1"/>
    </source>
</evidence>
<evidence type="ECO:0000256" key="8">
    <source>
        <dbReference type="RuleBase" id="RU361257"/>
    </source>
</evidence>
<evidence type="ECO:0000256" key="1">
    <source>
        <dbReference type="ARBA" id="ARBA00006594"/>
    </source>
</evidence>
<dbReference type="GO" id="GO:0032259">
    <property type="term" value="P:methylation"/>
    <property type="evidence" value="ECO:0007669"/>
    <property type="project" value="UniProtKB-KW"/>
</dbReference>
<evidence type="ECO:0000256" key="4">
    <source>
        <dbReference type="ARBA" id="ARBA00022679"/>
    </source>
</evidence>
<dbReference type="REBASE" id="125119">
    <property type="entry name" value="M.PfrSI8ORF13580P"/>
</dbReference>
<feature type="binding site" evidence="7">
    <location>
        <position position="20"/>
    </location>
    <ligand>
        <name>S-adenosyl-L-methionine</name>
        <dbReference type="ChEBI" id="CHEBI:59789"/>
    </ligand>
</feature>
<dbReference type="PANTHER" id="PTHR30481:SF3">
    <property type="entry name" value="DNA ADENINE METHYLASE"/>
    <property type="match status" value="1"/>
</dbReference>
<accession>A0A0B1Z4Y4</accession>
<keyword evidence="4 8" id="KW-0808">Transferase</keyword>
<evidence type="ECO:0000313" key="10">
    <source>
        <dbReference type="Proteomes" id="UP000030949"/>
    </source>
</evidence>
<evidence type="ECO:0000256" key="5">
    <source>
        <dbReference type="ARBA" id="ARBA00022691"/>
    </source>
</evidence>
<feature type="binding site" evidence="7">
    <location>
        <position position="16"/>
    </location>
    <ligand>
        <name>S-adenosyl-L-methionine</name>
        <dbReference type="ChEBI" id="CHEBI:59789"/>
    </ligand>
</feature>
<dbReference type="Proteomes" id="UP000030949">
    <property type="component" value="Unassembled WGS sequence"/>
</dbReference>
<dbReference type="InterPro" id="IPR023095">
    <property type="entry name" value="Ade_MeTrfase_dom_2"/>
</dbReference>
<dbReference type="Pfam" id="PF02086">
    <property type="entry name" value="MethyltransfD12"/>
    <property type="match status" value="1"/>
</dbReference>
<evidence type="ECO:0000256" key="6">
    <source>
        <dbReference type="ARBA" id="ARBA00047942"/>
    </source>
</evidence>
<dbReference type="GO" id="GO:0006298">
    <property type="term" value="P:mismatch repair"/>
    <property type="evidence" value="ECO:0007669"/>
    <property type="project" value="TreeGrafter"/>
</dbReference>
<dbReference type="EC" id="2.1.1.72" evidence="2 8"/>
<keyword evidence="5 8" id="KW-0949">S-adenosyl-L-methionine</keyword>